<evidence type="ECO:0000256" key="2">
    <source>
        <dbReference type="SAM" id="MobiDB-lite"/>
    </source>
</evidence>
<evidence type="ECO:0000256" key="3">
    <source>
        <dbReference type="SAM" id="SignalP"/>
    </source>
</evidence>
<comment type="caution">
    <text evidence="5">The sequence shown here is derived from an EMBL/GenBank/DDBJ whole genome shotgun (WGS) entry which is preliminary data.</text>
</comment>
<comment type="similarity">
    <text evidence="1">Belongs to the peptidase S12 family.</text>
</comment>
<evidence type="ECO:0000313" key="5">
    <source>
        <dbReference type="EMBL" id="KAF4511345.1"/>
    </source>
</evidence>
<evidence type="ECO:0000259" key="4">
    <source>
        <dbReference type="Pfam" id="PF00144"/>
    </source>
</evidence>
<dbReference type="InterPro" id="IPR012338">
    <property type="entry name" value="Beta-lactam/transpept-like"/>
</dbReference>
<dbReference type="Proteomes" id="UP000557566">
    <property type="component" value="Unassembled WGS sequence"/>
</dbReference>
<dbReference type="SUPFAM" id="SSF56601">
    <property type="entry name" value="beta-lactamase/transpeptidase-like"/>
    <property type="match status" value="1"/>
</dbReference>
<name>A0A8H4PVP2_9HYPO</name>
<protein>
    <recommendedName>
        <fullName evidence="4">Beta-lactamase-related domain-containing protein</fullName>
    </recommendedName>
</protein>
<dbReference type="InterPro" id="IPR050491">
    <property type="entry name" value="AmpC-like"/>
</dbReference>
<dbReference type="PANTHER" id="PTHR46825:SF9">
    <property type="entry name" value="BETA-LACTAMASE-RELATED DOMAIN-CONTAINING PROTEIN"/>
    <property type="match status" value="1"/>
</dbReference>
<organism evidence="5 6">
    <name type="scientific">Ophiocordyceps sinensis</name>
    <dbReference type="NCBI Taxonomy" id="72228"/>
    <lineage>
        <taxon>Eukaryota</taxon>
        <taxon>Fungi</taxon>
        <taxon>Dikarya</taxon>
        <taxon>Ascomycota</taxon>
        <taxon>Pezizomycotina</taxon>
        <taxon>Sordariomycetes</taxon>
        <taxon>Hypocreomycetidae</taxon>
        <taxon>Hypocreales</taxon>
        <taxon>Ophiocordycipitaceae</taxon>
        <taxon>Ophiocordyceps</taxon>
    </lineage>
</organism>
<dbReference type="InterPro" id="IPR001466">
    <property type="entry name" value="Beta-lactam-related"/>
</dbReference>
<reference evidence="5 6" key="1">
    <citation type="journal article" date="2020" name="Genome Biol. Evol.">
        <title>A new high-quality draft genome assembly of the Chinese cordyceps Ophiocordyceps sinensis.</title>
        <authorList>
            <person name="Shu R."/>
            <person name="Zhang J."/>
            <person name="Meng Q."/>
            <person name="Zhang H."/>
            <person name="Zhou G."/>
            <person name="Li M."/>
            <person name="Wu P."/>
            <person name="Zhao Y."/>
            <person name="Chen C."/>
            <person name="Qin Q."/>
        </authorList>
    </citation>
    <scope>NUCLEOTIDE SEQUENCE [LARGE SCALE GENOMIC DNA]</scope>
    <source>
        <strain evidence="5 6">IOZ07</strain>
    </source>
</reference>
<feature type="signal peptide" evidence="3">
    <location>
        <begin position="1"/>
        <end position="25"/>
    </location>
</feature>
<dbReference type="PANTHER" id="PTHR46825">
    <property type="entry name" value="D-ALANYL-D-ALANINE-CARBOXYPEPTIDASE/ENDOPEPTIDASE AMPH"/>
    <property type="match status" value="1"/>
</dbReference>
<dbReference type="OrthoDB" id="5946976at2759"/>
<accession>A0A8H4PVP2</accession>
<gene>
    <name evidence="5" type="ORF">G6O67_003151</name>
</gene>
<keyword evidence="3" id="KW-0732">Signal</keyword>
<dbReference type="EMBL" id="JAAVMX010000003">
    <property type="protein sequence ID" value="KAF4511345.1"/>
    <property type="molecule type" value="Genomic_DNA"/>
</dbReference>
<keyword evidence="6" id="KW-1185">Reference proteome</keyword>
<dbReference type="Pfam" id="PF00144">
    <property type="entry name" value="Beta-lactamase"/>
    <property type="match status" value="1"/>
</dbReference>
<feature type="chain" id="PRO_5034003120" description="Beta-lactamase-related domain-containing protein" evidence="3">
    <location>
        <begin position="26"/>
        <end position="558"/>
    </location>
</feature>
<feature type="region of interest" description="Disordered" evidence="2">
    <location>
        <begin position="429"/>
        <end position="448"/>
    </location>
</feature>
<evidence type="ECO:0000256" key="1">
    <source>
        <dbReference type="ARBA" id="ARBA00038215"/>
    </source>
</evidence>
<sequence length="558" mass="61890">MVGACRVLSTAVVMAALQLGNGAMAGQEQKPLTAGPIGDKGSKAHSPFTRDFDALARDMLEQWKVPGVSMAVVDGHDVFAEGFGLATLPDTPATPETLYYVGSTTKAQTAAVLAQLIDSKAYPALSRGWSTPISSILRDDFVLQDEWATNHITLDDAASHRTGMPGHDNSWHREINGTQATLQHVVRNLRNLPISAEPRTEWLYCNLMYVTLSHVVEVLTKRRLGDVIKDIIWKPLGMESTSMSLQEAKLSSAPLASSYAWREKGQRYEELPYLDAEHMSGAGGIISNVIDYAQWLKCLIHETKPFSKAVHEDIRTPRFIHSARPALGIDVDLYGLAWQRTTIHGQVVYWHYGSTVTFGALVYWLPHVKFGIVALANGAETSNQAELVLVRRLLDDKLRIPLDDRLDVNKILKERVGDSQRDIERADDILFPDRPKRPSPPSIKPSELTGLYSNPGYGRIALFQEPLSANSDETVLVADRTELLWAQQWRLHHVSGDYWTLYSKMLLGINAVTRFYAAEFKIGVDGKVAGLEVSMYDRYGGVDEGTVLFHRLGGNTDG</sequence>
<dbReference type="Gene3D" id="3.40.710.10">
    <property type="entry name" value="DD-peptidase/beta-lactamase superfamily"/>
    <property type="match status" value="1"/>
</dbReference>
<feature type="domain" description="Beta-lactamase-related" evidence="4">
    <location>
        <begin position="52"/>
        <end position="382"/>
    </location>
</feature>
<evidence type="ECO:0000313" key="6">
    <source>
        <dbReference type="Proteomes" id="UP000557566"/>
    </source>
</evidence>
<dbReference type="AlphaFoldDB" id="A0A8H4PVP2"/>
<proteinExistence type="inferred from homology"/>